<dbReference type="InterPro" id="IPR001107">
    <property type="entry name" value="Band_7"/>
</dbReference>
<organism evidence="6">
    <name type="scientific">Salpingoeca rosetta (strain ATCC 50818 / BSB-021)</name>
    <dbReference type="NCBI Taxonomy" id="946362"/>
    <lineage>
        <taxon>Eukaryota</taxon>
        <taxon>Choanoflagellata</taxon>
        <taxon>Craspedida</taxon>
        <taxon>Salpingoecidae</taxon>
        <taxon>Salpingoeca</taxon>
    </lineage>
</organism>
<dbReference type="eggNOG" id="KOG2620">
    <property type="taxonomic scope" value="Eukaryota"/>
</dbReference>
<dbReference type="GO" id="GO:0016020">
    <property type="term" value="C:membrane"/>
    <property type="evidence" value="ECO:0007669"/>
    <property type="project" value="InterPro"/>
</dbReference>
<dbReference type="InterPro" id="IPR001972">
    <property type="entry name" value="Stomatin_HflK_fam"/>
</dbReference>
<dbReference type="KEGG" id="sre:PTSG_04620"/>
<dbReference type="Pfam" id="PF16200">
    <property type="entry name" value="Band_7_C"/>
    <property type="match status" value="1"/>
</dbReference>
<dbReference type="SUPFAM" id="SSF117892">
    <property type="entry name" value="Band 7/SPFH domain"/>
    <property type="match status" value="1"/>
</dbReference>
<dbReference type="InterPro" id="IPR036013">
    <property type="entry name" value="Band_7/SPFH_dom_sf"/>
</dbReference>
<protein>
    <recommendedName>
        <fullName evidence="4">Band 7 domain-containing protein</fullName>
    </recommendedName>
</protein>
<evidence type="ECO:0000259" key="4">
    <source>
        <dbReference type="SMART" id="SM00244"/>
    </source>
</evidence>
<dbReference type="PRINTS" id="PR00721">
    <property type="entry name" value="STOMATIN"/>
</dbReference>
<dbReference type="InterPro" id="IPR032435">
    <property type="entry name" value="STML2-like_C"/>
</dbReference>
<feature type="domain" description="Band 7" evidence="4">
    <location>
        <begin position="41"/>
        <end position="199"/>
    </location>
</feature>
<reference evidence="5" key="1">
    <citation type="submission" date="2009-08" db="EMBL/GenBank/DDBJ databases">
        <title>Annotation of Salpingoeca rosetta.</title>
        <authorList>
            <consortium name="The Broad Institute Genome Sequencing Platform"/>
            <person name="Russ C."/>
            <person name="Cuomo C."/>
            <person name="Burger G."/>
            <person name="Gray M.W."/>
            <person name="Holland P.W.H."/>
            <person name="King N."/>
            <person name="Lang F.B.F."/>
            <person name="Roger A.J."/>
            <person name="Ruiz-Trillo I."/>
            <person name="Young S.K."/>
            <person name="Zeng Q."/>
            <person name="Gargeya S."/>
            <person name="Alvarado L."/>
            <person name="Berlin A."/>
            <person name="Chapman S.B."/>
            <person name="Chen Z."/>
            <person name="Freedman E."/>
            <person name="Gellesch M."/>
            <person name="Goldberg J."/>
            <person name="Griggs A."/>
            <person name="Gujja S."/>
            <person name="Heilman E."/>
            <person name="Heiman D."/>
            <person name="Howarth C."/>
            <person name="Mehta T."/>
            <person name="Neiman D."/>
            <person name="Pearson M."/>
            <person name="Roberts A."/>
            <person name="Saif S."/>
            <person name="Shea T."/>
            <person name="Shenoy N."/>
            <person name="Sisk P."/>
            <person name="Stolte C."/>
            <person name="Sykes S."/>
            <person name="White J."/>
            <person name="Yandava C."/>
            <person name="Haas B."/>
            <person name="Nusbaum C."/>
            <person name="Birren B."/>
        </authorList>
    </citation>
    <scope>NUCLEOTIDE SEQUENCE [LARGE SCALE GENOMIC DNA]</scope>
    <source>
        <strain evidence="5">ATCC 50818</strain>
    </source>
</reference>
<dbReference type="SMART" id="SM00244">
    <property type="entry name" value="PHB"/>
    <property type="match status" value="1"/>
</dbReference>
<evidence type="ECO:0000313" key="5">
    <source>
        <dbReference type="EMBL" id="EGD72891.1"/>
    </source>
</evidence>
<dbReference type="RefSeq" id="XP_004994713.1">
    <property type="nucleotide sequence ID" value="XM_004994656.1"/>
</dbReference>
<comment type="subcellular location">
    <subcellularLocation>
        <location evidence="1">Mitochondrion</location>
    </subcellularLocation>
</comment>
<dbReference type="GO" id="GO:0007005">
    <property type="term" value="P:mitochondrion organization"/>
    <property type="evidence" value="ECO:0007669"/>
    <property type="project" value="TreeGrafter"/>
</dbReference>
<dbReference type="PANTHER" id="PTHR43327:SF10">
    <property type="entry name" value="STOMATIN-LIKE PROTEIN 2, MITOCHONDRIAL"/>
    <property type="match status" value="1"/>
</dbReference>
<evidence type="ECO:0000256" key="2">
    <source>
        <dbReference type="ARBA" id="ARBA00008164"/>
    </source>
</evidence>
<keyword evidence="3" id="KW-0496">Mitochondrion</keyword>
<dbReference type="OrthoDB" id="434619at2759"/>
<dbReference type="Gene3D" id="3.30.479.30">
    <property type="entry name" value="Band 7 domain"/>
    <property type="match status" value="1"/>
</dbReference>
<dbReference type="PANTHER" id="PTHR43327">
    <property type="entry name" value="STOMATIN-LIKE PROTEIN 2, MITOCHONDRIAL"/>
    <property type="match status" value="1"/>
</dbReference>
<accession>F2U7Y6</accession>
<proteinExistence type="inferred from homology"/>
<dbReference type="AlphaFoldDB" id="F2U7Y6"/>
<sequence length="352" mass="38526">MQALSTARLLTAARLSPRLLAPTTRLASSIRKRRTALPMNTGINFVPQQEAWVIERFGKFFKVLDPGLQLLIPLVDEVKYVHSLKEIVVEIPSQSGITQDNVTLHLDGVLYLRIVDPYKASYGVEDAEYAVAQLAQTTMRSELGKLSLDNVFRERQALNEAIVDAINDAAGPWGVSCMRCEIRDIMLPDRVVDDMQRQVSAERKKRAAILESEGSRASAINVAEGKRTAVILASEANRRQQENIAEGEAAAIKIKAEATAQAVEKIAAAIQNEGGKDAVALTIAQQYVEAFAKLAKENNTMLLPANMSDPASMIAQCNRCRTDLHDALEENAQGHVLLFVAPFHENGKGDGL</sequence>
<dbReference type="InterPro" id="IPR050710">
    <property type="entry name" value="Band7/mec-2_domain"/>
</dbReference>
<gene>
    <name evidence="5" type="ORF">PTSG_04620</name>
</gene>
<dbReference type="CDD" id="cd08829">
    <property type="entry name" value="SPFH_paraslipin"/>
    <property type="match status" value="1"/>
</dbReference>
<evidence type="ECO:0000256" key="3">
    <source>
        <dbReference type="ARBA" id="ARBA00023128"/>
    </source>
</evidence>
<dbReference type="Pfam" id="PF01145">
    <property type="entry name" value="Band_7"/>
    <property type="match status" value="1"/>
</dbReference>
<dbReference type="GeneID" id="16075294"/>
<keyword evidence="6" id="KW-1185">Reference proteome</keyword>
<dbReference type="InParanoid" id="F2U7Y6"/>
<dbReference type="STRING" id="946362.F2U7Y6"/>
<dbReference type="OMA" id="AMNMQLK"/>
<dbReference type="FunFam" id="3.30.479.30:FF:000008">
    <property type="entry name" value="Stomatin-like protein 2, mitochondrial"/>
    <property type="match status" value="1"/>
</dbReference>
<dbReference type="GO" id="GO:0005739">
    <property type="term" value="C:mitochondrion"/>
    <property type="evidence" value="ECO:0007669"/>
    <property type="project" value="UniProtKB-SubCell"/>
</dbReference>
<dbReference type="FunCoup" id="F2U7Y6">
    <property type="interactions" value="1627"/>
</dbReference>
<comment type="similarity">
    <text evidence="2">Belongs to the band 7/mec-2 family.</text>
</comment>
<evidence type="ECO:0000256" key="1">
    <source>
        <dbReference type="ARBA" id="ARBA00004173"/>
    </source>
</evidence>
<dbReference type="EMBL" id="GL832964">
    <property type="protein sequence ID" value="EGD72891.1"/>
    <property type="molecule type" value="Genomic_DNA"/>
</dbReference>
<dbReference type="Proteomes" id="UP000007799">
    <property type="component" value="Unassembled WGS sequence"/>
</dbReference>
<name>F2U7Y6_SALR5</name>
<evidence type="ECO:0000313" key="6">
    <source>
        <dbReference type="Proteomes" id="UP000007799"/>
    </source>
</evidence>